<proteinExistence type="predicted"/>
<evidence type="ECO:0000256" key="1">
    <source>
        <dbReference type="SAM" id="MobiDB-lite"/>
    </source>
</evidence>
<dbReference type="EMBL" id="HBUF01378310">
    <property type="protein sequence ID" value="CAG6729269.1"/>
    <property type="molecule type" value="Transcribed_RNA"/>
</dbReference>
<protein>
    <submittedName>
        <fullName evidence="2">Uncharacterized protein</fullName>
    </submittedName>
</protein>
<evidence type="ECO:0000313" key="2">
    <source>
        <dbReference type="EMBL" id="CAG6729269.1"/>
    </source>
</evidence>
<feature type="region of interest" description="Disordered" evidence="1">
    <location>
        <begin position="19"/>
        <end position="40"/>
    </location>
</feature>
<organism evidence="2">
    <name type="scientific">Cacopsylla melanoneura</name>
    <dbReference type="NCBI Taxonomy" id="428564"/>
    <lineage>
        <taxon>Eukaryota</taxon>
        <taxon>Metazoa</taxon>
        <taxon>Ecdysozoa</taxon>
        <taxon>Arthropoda</taxon>
        <taxon>Hexapoda</taxon>
        <taxon>Insecta</taxon>
        <taxon>Pterygota</taxon>
        <taxon>Neoptera</taxon>
        <taxon>Paraneoptera</taxon>
        <taxon>Hemiptera</taxon>
        <taxon>Sternorrhyncha</taxon>
        <taxon>Psylloidea</taxon>
        <taxon>Psyllidae</taxon>
        <taxon>Psyllinae</taxon>
        <taxon>Cacopsylla</taxon>
    </lineage>
</organism>
<accession>A0A8D9DVB4</accession>
<dbReference type="AlphaFoldDB" id="A0A8D9DVB4"/>
<name>A0A8D9DVB4_9HEMI</name>
<reference evidence="2" key="1">
    <citation type="submission" date="2021-05" db="EMBL/GenBank/DDBJ databases">
        <authorList>
            <person name="Alioto T."/>
            <person name="Alioto T."/>
            <person name="Gomez Garrido J."/>
        </authorList>
    </citation>
    <scope>NUCLEOTIDE SEQUENCE</scope>
</reference>
<sequence length="145" mass="15483">MLESIPVITSPLATSPIPAPPLATSQIPAPPPSPLATSPILSPPLATSPIPAPGATKSLRNFICHLKNELIVKGNKLKTPPLDDGPSNSKFSPDACVYCNALTIESKKEGLIQCVKCKCFAHVICAKAEEEDQNFVCFLYETMRV</sequence>